<keyword evidence="4 13" id="KW-0645">Protease</keyword>
<dbReference type="EMBL" id="LT670817">
    <property type="protein sequence ID" value="SHH39034.1"/>
    <property type="molecule type" value="Genomic_DNA"/>
</dbReference>
<organism evidence="13 14">
    <name type="scientific">Bradyrhizobium erythrophlei</name>
    <dbReference type="NCBI Taxonomy" id="1437360"/>
    <lineage>
        <taxon>Bacteria</taxon>
        <taxon>Pseudomonadati</taxon>
        <taxon>Pseudomonadota</taxon>
        <taxon>Alphaproteobacteria</taxon>
        <taxon>Hyphomicrobiales</taxon>
        <taxon>Nitrobacteraceae</taxon>
        <taxon>Bradyrhizobium</taxon>
    </lineage>
</organism>
<evidence type="ECO:0000313" key="14">
    <source>
        <dbReference type="Proteomes" id="UP000189796"/>
    </source>
</evidence>
<dbReference type="InterPro" id="IPR036034">
    <property type="entry name" value="PDZ_sf"/>
</dbReference>
<keyword evidence="5 11" id="KW-0812">Transmembrane</keyword>
<feature type="transmembrane region" description="Helical" evidence="11">
    <location>
        <begin position="120"/>
        <end position="145"/>
    </location>
</feature>
<dbReference type="Pfam" id="PF17820">
    <property type="entry name" value="PDZ_6"/>
    <property type="match status" value="1"/>
</dbReference>
<feature type="transmembrane region" description="Helical" evidence="11">
    <location>
        <begin position="301"/>
        <end position="320"/>
    </location>
</feature>
<evidence type="ECO:0000256" key="6">
    <source>
        <dbReference type="ARBA" id="ARBA00022801"/>
    </source>
</evidence>
<dbReference type="GO" id="GO:0016020">
    <property type="term" value="C:membrane"/>
    <property type="evidence" value="ECO:0007669"/>
    <property type="project" value="UniProtKB-SubCell"/>
</dbReference>
<dbReference type="Proteomes" id="UP000189796">
    <property type="component" value="Chromosome I"/>
</dbReference>
<dbReference type="Pfam" id="PF02163">
    <property type="entry name" value="Peptidase_M50"/>
    <property type="match status" value="1"/>
</dbReference>
<dbReference type="InterPro" id="IPR004387">
    <property type="entry name" value="Pept_M50_Zn"/>
</dbReference>
<proteinExistence type="inferred from homology"/>
<dbReference type="AlphaFoldDB" id="A0A1M5SKH0"/>
<dbReference type="InterPro" id="IPR008915">
    <property type="entry name" value="Peptidase_M50"/>
</dbReference>
<keyword evidence="8 11" id="KW-1133">Transmembrane helix</keyword>
<evidence type="ECO:0000259" key="12">
    <source>
        <dbReference type="SMART" id="SM00228"/>
    </source>
</evidence>
<evidence type="ECO:0000256" key="3">
    <source>
        <dbReference type="ARBA" id="ARBA00007931"/>
    </source>
</evidence>
<evidence type="ECO:0000256" key="11">
    <source>
        <dbReference type="SAM" id="Phobius"/>
    </source>
</evidence>
<feature type="domain" description="PDZ" evidence="12">
    <location>
        <begin position="129"/>
        <end position="208"/>
    </location>
</feature>
<dbReference type="SMART" id="SM00228">
    <property type="entry name" value="PDZ"/>
    <property type="match status" value="1"/>
</dbReference>
<dbReference type="PANTHER" id="PTHR42837:SF2">
    <property type="entry name" value="MEMBRANE METALLOPROTEASE ARASP2, CHLOROPLASTIC-RELATED"/>
    <property type="match status" value="1"/>
</dbReference>
<keyword evidence="10 11" id="KW-0472">Membrane</keyword>
<protein>
    <submittedName>
        <fullName evidence="13">Site-2 protease. Metallo peptidase. MEROPS family M50B</fullName>
    </submittedName>
</protein>
<evidence type="ECO:0000256" key="2">
    <source>
        <dbReference type="ARBA" id="ARBA00004141"/>
    </source>
</evidence>
<evidence type="ECO:0000256" key="5">
    <source>
        <dbReference type="ARBA" id="ARBA00022692"/>
    </source>
</evidence>
<name>A0A1M5SKH0_9BRAD</name>
<evidence type="ECO:0000313" key="13">
    <source>
        <dbReference type="EMBL" id="SHH39034.1"/>
    </source>
</evidence>
<keyword evidence="7" id="KW-0862">Zinc</keyword>
<dbReference type="GO" id="GO:0006508">
    <property type="term" value="P:proteolysis"/>
    <property type="evidence" value="ECO:0007669"/>
    <property type="project" value="UniProtKB-KW"/>
</dbReference>
<dbReference type="InterPro" id="IPR001478">
    <property type="entry name" value="PDZ"/>
</dbReference>
<comment type="similarity">
    <text evidence="3">Belongs to the peptidase M50B family.</text>
</comment>
<feature type="transmembrane region" description="Helical" evidence="11">
    <location>
        <begin position="356"/>
        <end position="374"/>
    </location>
</feature>
<comment type="subcellular location">
    <subcellularLocation>
        <location evidence="2">Membrane</location>
        <topology evidence="2">Multi-pass membrane protein</topology>
    </subcellularLocation>
</comment>
<evidence type="ECO:0000256" key="7">
    <source>
        <dbReference type="ARBA" id="ARBA00022833"/>
    </source>
</evidence>
<dbReference type="PANTHER" id="PTHR42837">
    <property type="entry name" value="REGULATOR OF SIGMA-E PROTEASE RSEP"/>
    <property type="match status" value="1"/>
</dbReference>
<feature type="transmembrane region" description="Helical" evidence="11">
    <location>
        <begin position="40"/>
        <end position="57"/>
    </location>
</feature>
<feature type="transmembrane region" description="Helical" evidence="11">
    <location>
        <begin position="12"/>
        <end position="33"/>
    </location>
</feature>
<sequence length="383" mass="41082">MSEFFVHSFNTLSHGFVGYIIPFLFVLTIVVFFHELGHFLVARWAGVKVLTFSLGFGPELVGFNDRHGTRWKISAVPLGGYVKFFGDDSEASTPSSETLAGMTEEERAGSFHHKKVGPRAAIVAAGPIANFILAIVIFTCLFTFFGKPSTTARVDQVEAGSAAAAAGFQVGDVVTAIDGSKIESFSDMQRIVGIRAGEQLVFTVKRGDSSLQLRGTPELREVKDPFGNVHKLGVLGITRKTVAGDVTTERVNPATALWLGVKETWFVVDRTLAYIGGVFTGREAADQVGGPLRIAQISGQVATIGLAALVHLAAVLSISIGLLNLFPVPLLDGGHLLFYAIEAVRGRPLSDRAMEMGFRIGLGLVLMLMVFATYNDILHLAAS</sequence>
<gene>
    <name evidence="13" type="ORF">SAMN05443248_4642</name>
</gene>
<evidence type="ECO:0000256" key="4">
    <source>
        <dbReference type="ARBA" id="ARBA00022670"/>
    </source>
</evidence>
<dbReference type="CDD" id="cd06163">
    <property type="entry name" value="S2P-M50_PDZ_RseP-like"/>
    <property type="match status" value="1"/>
</dbReference>
<evidence type="ECO:0000256" key="9">
    <source>
        <dbReference type="ARBA" id="ARBA00023049"/>
    </source>
</evidence>
<keyword evidence="6" id="KW-0378">Hydrolase</keyword>
<dbReference type="RefSeq" id="WP_079603407.1">
    <property type="nucleotide sequence ID" value="NZ_LT670817.1"/>
</dbReference>
<evidence type="ECO:0000256" key="8">
    <source>
        <dbReference type="ARBA" id="ARBA00022989"/>
    </source>
</evidence>
<comment type="cofactor">
    <cofactor evidence="1">
        <name>Zn(2+)</name>
        <dbReference type="ChEBI" id="CHEBI:29105"/>
    </cofactor>
</comment>
<accession>A0A1M5SKH0</accession>
<dbReference type="GO" id="GO:0004222">
    <property type="term" value="F:metalloendopeptidase activity"/>
    <property type="evidence" value="ECO:0007669"/>
    <property type="project" value="InterPro"/>
</dbReference>
<reference evidence="13 14" key="1">
    <citation type="submission" date="2016-11" db="EMBL/GenBank/DDBJ databases">
        <authorList>
            <person name="Jaros S."/>
            <person name="Januszkiewicz K."/>
            <person name="Wedrychowicz H."/>
        </authorList>
    </citation>
    <scope>NUCLEOTIDE SEQUENCE [LARGE SCALE GENOMIC DNA]</scope>
    <source>
        <strain evidence="13 14">GAS138</strain>
    </source>
</reference>
<dbReference type="InterPro" id="IPR041489">
    <property type="entry name" value="PDZ_6"/>
</dbReference>
<evidence type="ECO:0000256" key="1">
    <source>
        <dbReference type="ARBA" id="ARBA00001947"/>
    </source>
</evidence>
<dbReference type="OrthoDB" id="9782003at2"/>
<dbReference type="SUPFAM" id="SSF50156">
    <property type="entry name" value="PDZ domain-like"/>
    <property type="match status" value="1"/>
</dbReference>
<evidence type="ECO:0000256" key="10">
    <source>
        <dbReference type="ARBA" id="ARBA00023136"/>
    </source>
</evidence>
<dbReference type="Gene3D" id="2.30.42.10">
    <property type="match status" value="1"/>
</dbReference>
<keyword evidence="9" id="KW-0482">Metalloprotease</keyword>